<sequence length="116" mass="12554">MMFVTVTACLVVMIGLYGIVTSRQVVKTILCMNLVQTAVILLLLSLASQTGTAVPIIGMGTGEMVDPLPQAMMITAIVIGASVTALGLFMSGKLFHYYGSLDWRAIFHHETFERTD</sequence>
<evidence type="ECO:0000256" key="4">
    <source>
        <dbReference type="ARBA" id="ARBA00022692"/>
    </source>
</evidence>
<dbReference type="OrthoDB" id="9799219at2"/>
<evidence type="ECO:0000313" key="9">
    <source>
        <dbReference type="Proteomes" id="UP000199208"/>
    </source>
</evidence>
<reference evidence="8 9" key="1">
    <citation type="submission" date="2016-10" db="EMBL/GenBank/DDBJ databases">
        <authorList>
            <person name="de Groot N.N."/>
        </authorList>
    </citation>
    <scope>NUCLEOTIDE SEQUENCE [LARGE SCALE GENOMIC DNA]</scope>
    <source>
        <strain evidence="8 9">DSM 2784</strain>
    </source>
</reference>
<evidence type="ECO:0000256" key="1">
    <source>
        <dbReference type="ARBA" id="ARBA00004651"/>
    </source>
</evidence>
<protein>
    <submittedName>
        <fullName evidence="8">Multicomponent Na+:H+ antiporter subunit C</fullName>
    </submittedName>
</protein>
<evidence type="ECO:0000313" key="8">
    <source>
        <dbReference type="EMBL" id="SCZ76291.1"/>
    </source>
</evidence>
<gene>
    <name evidence="8" type="ORF">SAMN03080599_00163</name>
</gene>
<dbReference type="Pfam" id="PF00420">
    <property type="entry name" value="Oxidored_q2"/>
    <property type="match status" value="1"/>
</dbReference>
<proteinExistence type="inferred from homology"/>
<evidence type="ECO:0000256" key="3">
    <source>
        <dbReference type="ARBA" id="ARBA00022475"/>
    </source>
</evidence>
<organism evidence="8 9">
    <name type="scientific">Acidaminobacter hydrogenoformans DSM 2784</name>
    <dbReference type="NCBI Taxonomy" id="1120920"/>
    <lineage>
        <taxon>Bacteria</taxon>
        <taxon>Bacillati</taxon>
        <taxon>Bacillota</taxon>
        <taxon>Clostridia</taxon>
        <taxon>Peptostreptococcales</taxon>
        <taxon>Acidaminobacteraceae</taxon>
        <taxon>Acidaminobacter</taxon>
    </lineage>
</organism>
<dbReference type="EMBL" id="FMWL01000001">
    <property type="protein sequence ID" value="SCZ76291.1"/>
    <property type="molecule type" value="Genomic_DNA"/>
</dbReference>
<evidence type="ECO:0000256" key="5">
    <source>
        <dbReference type="ARBA" id="ARBA00022989"/>
    </source>
</evidence>
<evidence type="ECO:0000256" key="6">
    <source>
        <dbReference type="ARBA" id="ARBA00023136"/>
    </source>
</evidence>
<dbReference type="STRING" id="1120920.SAMN03080599_00163"/>
<keyword evidence="3" id="KW-1003">Cell membrane</keyword>
<dbReference type="GO" id="GO:0005886">
    <property type="term" value="C:plasma membrane"/>
    <property type="evidence" value="ECO:0007669"/>
    <property type="project" value="UniProtKB-SubCell"/>
</dbReference>
<dbReference type="RefSeq" id="WP_092588986.1">
    <property type="nucleotide sequence ID" value="NZ_FMWL01000001.1"/>
</dbReference>
<feature type="transmembrane region" description="Helical" evidence="7">
    <location>
        <begin position="34"/>
        <end position="59"/>
    </location>
</feature>
<evidence type="ECO:0000256" key="7">
    <source>
        <dbReference type="SAM" id="Phobius"/>
    </source>
</evidence>
<keyword evidence="4 7" id="KW-0812">Transmembrane</keyword>
<keyword evidence="5 7" id="KW-1133">Transmembrane helix</keyword>
<dbReference type="PANTHER" id="PTHR34583:SF2">
    <property type="entry name" value="ANTIPORTER SUBUNIT MNHC2-RELATED"/>
    <property type="match status" value="1"/>
</dbReference>
<keyword evidence="9" id="KW-1185">Reference proteome</keyword>
<keyword evidence="6 7" id="KW-0472">Membrane</keyword>
<accession>A0A1G5RS90</accession>
<comment type="subcellular location">
    <subcellularLocation>
        <location evidence="1">Cell membrane</location>
        <topology evidence="1">Multi-pass membrane protein</topology>
    </subcellularLocation>
</comment>
<feature type="transmembrane region" description="Helical" evidence="7">
    <location>
        <begin position="71"/>
        <end position="90"/>
    </location>
</feature>
<dbReference type="PANTHER" id="PTHR34583">
    <property type="entry name" value="ANTIPORTER SUBUNIT MNHC2-RELATED"/>
    <property type="match status" value="1"/>
</dbReference>
<comment type="similarity">
    <text evidence="2">Belongs to the CPA3 antiporters (TC 2.A.63) subunit C family.</text>
</comment>
<dbReference type="InterPro" id="IPR050601">
    <property type="entry name" value="CPA3_antiporter_subunitC"/>
</dbReference>
<dbReference type="AlphaFoldDB" id="A0A1G5RS90"/>
<evidence type="ECO:0000256" key="2">
    <source>
        <dbReference type="ARBA" id="ARBA00010388"/>
    </source>
</evidence>
<dbReference type="InterPro" id="IPR039428">
    <property type="entry name" value="NUOK/Mnh_C1-like"/>
</dbReference>
<name>A0A1G5RS90_9FIRM</name>
<dbReference type="Gene3D" id="1.10.287.3510">
    <property type="match status" value="1"/>
</dbReference>
<dbReference type="Proteomes" id="UP000199208">
    <property type="component" value="Unassembled WGS sequence"/>
</dbReference>